<organism evidence="3 4">
    <name type="scientific">Hymenobacter mucosus</name>
    <dbReference type="NCBI Taxonomy" id="1411120"/>
    <lineage>
        <taxon>Bacteria</taxon>
        <taxon>Pseudomonadati</taxon>
        <taxon>Bacteroidota</taxon>
        <taxon>Cytophagia</taxon>
        <taxon>Cytophagales</taxon>
        <taxon>Hymenobacteraceae</taxon>
        <taxon>Hymenobacter</taxon>
    </lineage>
</organism>
<name>A0A238X3D5_9BACT</name>
<sequence length="521" mass="59225">MAKLTKSKLVEVFVNTIQSEGAVVEYRTPRGEHPAVLYIRAQGLESTYRVYIWNLSRGGARRPADEYRIQTSGVSSFECKPGEITLILGYWAELELFVAFDYSKHTGALGNSVSLQIREKPLHDAVIDGISIYHKESSELVIVFGKERALTYLKHYEAIHSGEYRYEATDQRNYIDLLEDETSPRRYSLTSYGADYSVKSIVQQISAKLIYVPDFQRQFVWSREEASRFVESLLLGFPVPGIFLAHDTNGKLLIVDGQQRLLSLYYFIIGVLRGEKFGLQGVASDLEGKTYDTLSYDDKSRLDNQIIHATIVKSDDPTDERESIYLIFERLNTGGTKLTSQEIRTSMYYGKFNDYLNAAVTHEAWSNIFGFANDRAKSQELILRFLAFYYNRSSYEPPMMRFLNEFMSSNRNLEQHSKEEMDALLLPALSIIGAALERRAFRLGGGINAAVFDSVMVALATRLQTDHINPGQAREAYNRLLLDESYLIAVRTSTAHKAAVETRIQTAIDYFGQDIYSPTLL</sequence>
<keyword evidence="4" id="KW-1185">Reference proteome</keyword>
<feature type="domain" description="GmrSD restriction endonucleases N-terminal" evidence="1">
    <location>
        <begin position="199"/>
        <end position="348"/>
    </location>
</feature>
<dbReference type="Pfam" id="PF20296">
    <property type="entry name" value="MTaX1"/>
    <property type="match status" value="1"/>
</dbReference>
<evidence type="ECO:0000313" key="4">
    <source>
        <dbReference type="Proteomes" id="UP000198310"/>
    </source>
</evidence>
<accession>A0A238X3D5</accession>
<protein>
    <submittedName>
        <fullName evidence="3">Uncharacterized protein</fullName>
    </submittedName>
</protein>
<dbReference type="PANTHER" id="PTHR39639">
    <property type="entry name" value="CHROMOSOME 16, WHOLE GENOME SHOTGUN SEQUENCE"/>
    <property type="match status" value="1"/>
</dbReference>
<evidence type="ECO:0000259" key="1">
    <source>
        <dbReference type="Pfam" id="PF03235"/>
    </source>
</evidence>
<gene>
    <name evidence="3" type="ORF">SAMN06269173_103420</name>
</gene>
<proteinExistence type="predicted"/>
<dbReference type="PANTHER" id="PTHR39639:SF1">
    <property type="entry name" value="DUF262 DOMAIN-CONTAINING PROTEIN"/>
    <property type="match status" value="1"/>
</dbReference>
<dbReference type="AlphaFoldDB" id="A0A238X3D5"/>
<reference evidence="4" key="1">
    <citation type="submission" date="2017-06" db="EMBL/GenBank/DDBJ databases">
        <authorList>
            <person name="Varghese N."/>
            <person name="Submissions S."/>
        </authorList>
    </citation>
    <scope>NUCLEOTIDE SEQUENCE [LARGE SCALE GENOMIC DNA]</scope>
    <source>
        <strain evidence="4">DSM 28041</strain>
    </source>
</reference>
<evidence type="ECO:0000313" key="3">
    <source>
        <dbReference type="EMBL" id="SNR53093.1"/>
    </source>
</evidence>
<dbReference type="InterPro" id="IPR004919">
    <property type="entry name" value="GmrSD_N"/>
</dbReference>
<dbReference type="Proteomes" id="UP000198310">
    <property type="component" value="Unassembled WGS sequence"/>
</dbReference>
<dbReference type="InterPro" id="IPR046894">
    <property type="entry name" value="MTaX1"/>
</dbReference>
<feature type="domain" description="Methylase-associated X1" evidence="2">
    <location>
        <begin position="47"/>
        <end position="153"/>
    </location>
</feature>
<dbReference type="EMBL" id="FZNS01000003">
    <property type="protein sequence ID" value="SNR53093.1"/>
    <property type="molecule type" value="Genomic_DNA"/>
</dbReference>
<evidence type="ECO:0000259" key="2">
    <source>
        <dbReference type="Pfam" id="PF20296"/>
    </source>
</evidence>
<dbReference type="Pfam" id="PF03235">
    <property type="entry name" value="GmrSD_N"/>
    <property type="match status" value="1"/>
</dbReference>